<protein>
    <submittedName>
        <fullName evidence="2">FIG01105974: Probable conserved alanine rich transmembrane protein</fullName>
    </submittedName>
</protein>
<sequence>MLFRERLWVPLTWWVLSGLFALSLLLAIGFYLGWAWGLTVAAVSFLLAGAAFVALAAQITVSTNEVRVGRAMIELAYVGGCAALDAEQSRRRSGTEADARAYLALRPYLATAVELTVDDPDDPTPYWLVGTRRPQELAAAVSAALAERRKSAGH</sequence>
<keyword evidence="1 2" id="KW-0812">Transmembrane</keyword>
<gene>
    <name evidence="2" type="ORF">AVDCRST_MAG75-3394</name>
</gene>
<dbReference type="EMBL" id="CADCUO010000250">
    <property type="protein sequence ID" value="CAA9420265.1"/>
    <property type="molecule type" value="Genomic_DNA"/>
</dbReference>
<dbReference type="AlphaFoldDB" id="A0A6J4PNM0"/>
<reference evidence="2" key="1">
    <citation type="submission" date="2020-02" db="EMBL/GenBank/DDBJ databases">
        <authorList>
            <person name="Meier V. D."/>
        </authorList>
    </citation>
    <scope>NUCLEOTIDE SEQUENCE</scope>
    <source>
        <strain evidence="2">AVDCRST_MAG75</strain>
    </source>
</reference>
<organism evidence="2">
    <name type="scientific">uncultured Propionibacteriaceae bacterium</name>
    <dbReference type="NCBI Taxonomy" id="257457"/>
    <lineage>
        <taxon>Bacteria</taxon>
        <taxon>Bacillati</taxon>
        <taxon>Actinomycetota</taxon>
        <taxon>Actinomycetes</taxon>
        <taxon>Propionibacteriales</taxon>
        <taxon>Propionibacteriaceae</taxon>
        <taxon>environmental samples</taxon>
    </lineage>
</organism>
<evidence type="ECO:0000313" key="2">
    <source>
        <dbReference type="EMBL" id="CAA9420265.1"/>
    </source>
</evidence>
<dbReference type="InterPro" id="IPR021443">
    <property type="entry name" value="DUF3093"/>
</dbReference>
<proteinExistence type="predicted"/>
<feature type="transmembrane region" description="Helical" evidence="1">
    <location>
        <begin position="34"/>
        <end position="57"/>
    </location>
</feature>
<accession>A0A6J4PNM0</accession>
<name>A0A6J4PNM0_9ACTN</name>
<dbReference type="Pfam" id="PF11292">
    <property type="entry name" value="DUF3093"/>
    <property type="match status" value="1"/>
</dbReference>
<keyword evidence="1" id="KW-1133">Transmembrane helix</keyword>
<evidence type="ECO:0000256" key="1">
    <source>
        <dbReference type="SAM" id="Phobius"/>
    </source>
</evidence>
<keyword evidence="1" id="KW-0472">Membrane</keyword>
<feature type="transmembrane region" description="Helical" evidence="1">
    <location>
        <begin position="7"/>
        <end position="28"/>
    </location>
</feature>